<dbReference type="AlphaFoldDB" id="A0ABD0QB96"/>
<sequence>VSDGNHEMTSGRKERCFSVMPQGMGHGIQGILLEEMNGITASHRVLGAWVE</sequence>
<keyword evidence="2" id="KW-1185">Reference proteome</keyword>
<reference evidence="1 2" key="1">
    <citation type="submission" date="2024-05" db="EMBL/GenBank/DDBJ databases">
        <title>Genome sequencing and assembly of Indian major carp, Cirrhinus mrigala (Hamilton, 1822).</title>
        <authorList>
            <person name="Mohindra V."/>
            <person name="Chowdhury L.M."/>
            <person name="Lal K."/>
            <person name="Jena J.K."/>
        </authorList>
    </citation>
    <scope>NUCLEOTIDE SEQUENCE [LARGE SCALE GENOMIC DNA]</scope>
    <source>
        <strain evidence="1">CM1030</strain>
        <tissue evidence="1">Blood</tissue>
    </source>
</reference>
<feature type="non-terminal residue" evidence="1">
    <location>
        <position position="1"/>
    </location>
</feature>
<evidence type="ECO:0000313" key="2">
    <source>
        <dbReference type="Proteomes" id="UP001529510"/>
    </source>
</evidence>
<dbReference type="EMBL" id="JAMKFB020000010">
    <property type="protein sequence ID" value="KAL0183452.1"/>
    <property type="molecule type" value="Genomic_DNA"/>
</dbReference>
<gene>
    <name evidence="1" type="ORF">M9458_022827</name>
</gene>
<protein>
    <submittedName>
        <fullName evidence="1">Uncharacterized protein</fullName>
    </submittedName>
</protein>
<dbReference type="Proteomes" id="UP001529510">
    <property type="component" value="Unassembled WGS sequence"/>
</dbReference>
<name>A0ABD0QB96_CIRMR</name>
<evidence type="ECO:0000313" key="1">
    <source>
        <dbReference type="EMBL" id="KAL0183452.1"/>
    </source>
</evidence>
<proteinExistence type="predicted"/>
<organism evidence="1 2">
    <name type="scientific">Cirrhinus mrigala</name>
    <name type="common">Mrigala</name>
    <dbReference type="NCBI Taxonomy" id="683832"/>
    <lineage>
        <taxon>Eukaryota</taxon>
        <taxon>Metazoa</taxon>
        <taxon>Chordata</taxon>
        <taxon>Craniata</taxon>
        <taxon>Vertebrata</taxon>
        <taxon>Euteleostomi</taxon>
        <taxon>Actinopterygii</taxon>
        <taxon>Neopterygii</taxon>
        <taxon>Teleostei</taxon>
        <taxon>Ostariophysi</taxon>
        <taxon>Cypriniformes</taxon>
        <taxon>Cyprinidae</taxon>
        <taxon>Labeoninae</taxon>
        <taxon>Labeonini</taxon>
        <taxon>Cirrhinus</taxon>
    </lineage>
</organism>
<accession>A0ABD0QB96</accession>
<comment type="caution">
    <text evidence="1">The sequence shown here is derived from an EMBL/GenBank/DDBJ whole genome shotgun (WGS) entry which is preliminary data.</text>
</comment>